<evidence type="ECO:0000313" key="2">
    <source>
        <dbReference type="EMBL" id="KWT91824.1"/>
    </source>
</evidence>
<evidence type="ECO:0008006" key="4">
    <source>
        <dbReference type="Google" id="ProtNLM"/>
    </source>
</evidence>
<comment type="caution">
    <text evidence="2">The sequence shown here is derived from an EMBL/GenBank/DDBJ whole genome shotgun (WGS) entry which is preliminary data.</text>
</comment>
<accession>A0ABR5SHW4</accession>
<organism evidence="2 3">
    <name type="scientific">Candidatus Magnetominusculus xianensis</name>
    <dbReference type="NCBI Taxonomy" id="1748249"/>
    <lineage>
        <taxon>Bacteria</taxon>
        <taxon>Pseudomonadati</taxon>
        <taxon>Nitrospirota</taxon>
        <taxon>Nitrospiria</taxon>
        <taxon>Nitrospirales</taxon>
        <taxon>Nitrospiraceae</taxon>
        <taxon>Candidatus Magnetominusculus</taxon>
    </lineage>
</organism>
<protein>
    <recommendedName>
        <fullName evidence="4">Secreted protein</fullName>
    </recommendedName>
</protein>
<proteinExistence type="predicted"/>
<gene>
    <name evidence="2" type="ORF">ASN18_0726</name>
</gene>
<feature type="transmembrane region" description="Helical" evidence="1">
    <location>
        <begin position="12"/>
        <end position="34"/>
    </location>
</feature>
<keyword evidence="3" id="KW-1185">Reference proteome</keyword>
<evidence type="ECO:0000313" key="3">
    <source>
        <dbReference type="Proteomes" id="UP000060487"/>
    </source>
</evidence>
<keyword evidence="1" id="KW-1133">Transmembrane helix</keyword>
<evidence type="ECO:0000256" key="1">
    <source>
        <dbReference type="SAM" id="Phobius"/>
    </source>
</evidence>
<keyword evidence="1" id="KW-0812">Transmembrane</keyword>
<dbReference type="EMBL" id="LNQR01000028">
    <property type="protein sequence ID" value="KWT91824.1"/>
    <property type="molecule type" value="Genomic_DNA"/>
</dbReference>
<keyword evidence="1" id="KW-0472">Membrane</keyword>
<sequence length="36" mass="4346">MSRKKMSIFIKDIIFLAILVLFFVFYLLFVALIMPY</sequence>
<reference evidence="2 3" key="1">
    <citation type="submission" date="2015-11" db="EMBL/GenBank/DDBJ databases">
        <authorList>
            <person name="Lin W."/>
        </authorList>
    </citation>
    <scope>NUCLEOTIDE SEQUENCE [LARGE SCALE GENOMIC DNA]</scope>
    <source>
        <strain evidence="2 3">HCH-1</strain>
    </source>
</reference>
<name>A0ABR5SHW4_9BACT</name>
<dbReference type="Proteomes" id="UP000060487">
    <property type="component" value="Unassembled WGS sequence"/>
</dbReference>